<dbReference type="GO" id="GO:0003676">
    <property type="term" value="F:nucleic acid binding"/>
    <property type="evidence" value="ECO:0007669"/>
    <property type="project" value="InterPro"/>
</dbReference>
<dbReference type="InterPro" id="IPR023780">
    <property type="entry name" value="Chromo_domain"/>
</dbReference>
<dbReference type="InterPro" id="IPR016197">
    <property type="entry name" value="Chromo-like_dom_sf"/>
</dbReference>
<dbReference type="PANTHER" id="PTHR46148">
    <property type="entry name" value="CHROMO DOMAIN-CONTAINING PROTEIN"/>
    <property type="match status" value="1"/>
</dbReference>
<reference evidence="3" key="1">
    <citation type="submission" date="2023-08" db="EMBL/GenBank/DDBJ databases">
        <title>A de novo genome assembly of Solanum verrucosum Schlechtendal, a Mexican diploid species geographically isolated from the other diploid A-genome species in potato relatives.</title>
        <authorList>
            <person name="Hosaka K."/>
        </authorList>
    </citation>
    <scope>NUCLEOTIDE SEQUENCE</scope>
    <source>
        <tissue evidence="3">Young leaves</tissue>
    </source>
</reference>
<dbReference type="PROSITE" id="PS50013">
    <property type="entry name" value="CHROMO_2"/>
    <property type="match status" value="1"/>
</dbReference>
<dbReference type="Proteomes" id="UP001234989">
    <property type="component" value="Chromosome 7"/>
</dbReference>
<dbReference type="PANTHER" id="PTHR46148:SF55">
    <property type="match status" value="1"/>
</dbReference>
<proteinExistence type="predicted"/>
<keyword evidence="4" id="KW-1185">Reference proteome</keyword>
<keyword evidence="1" id="KW-0732">Signal</keyword>
<evidence type="ECO:0000256" key="1">
    <source>
        <dbReference type="SAM" id="SignalP"/>
    </source>
</evidence>
<name>A0AAF0U1P2_SOLVR</name>
<feature type="chain" id="PRO_5042057479" description="Chromo domain-containing protein" evidence="1">
    <location>
        <begin position="21"/>
        <end position="266"/>
    </location>
</feature>
<organism evidence="3 4">
    <name type="scientific">Solanum verrucosum</name>
    <dbReference type="NCBI Taxonomy" id="315347"/>
    <lineage>
        <taxon>Eukaryota</taxon>
        <taxon>Viridiplantae</taxon>
        <taxon>Streptophyta</taxon>
        <taxon>Embryophyta</taxon>
        <taxon>Tracheophyta</taxon>
        <taxon>Spermatophyta</taxon>
        <taxon>Magnoliopsida</taxon>
        <taxon>eudicotyledons</taxon>
        <taxon>Gunneridae</taxon>
        <taxon>Pentapetalae</taxon>
        <taxon>asterids</taxon>
        <taxon>lamiids</taxon>
        <taxon>Solanales</taxon>
        <taxon>Solanaceae</taxon>
        <taxon>Solanoideae</taxon>
        <taxon>Solaneae</taxon>
        <taxon>Solanum</taxon>
    </lineage>
</organism>
<dbReference type="EMBL" id="CP133618">
    <property type="protein sequence ID" value="WMV37617.1"/>
    <property type="molecule type" value="Genomic_DNA"/>
</dbReference>
<gene>
    <name evidence="3" type="ORF">MTR67_031002</name>
</gene>
<dbReference type="Gene3D" id="2.40.50.40">
    <property type="match status" value="1"/>
</dbReference>
<evidence type="ECO:0000313" key="4">
    <source>
        <dbReference type="Proteomes" id="UP001234989"/>
    </source>
</evidence>
<dbReference type="InterPro" id="IPR012337">
    <property type="entry name" value="RNaseH-like_sf"/>
</dbReference>
<evidence type="ECO:0000259" key="2">
    <source>
        <dbReference type="PROSITE" id="PS50013"/>
    </source>
</evidence>
<dbReference type="AlphaFoldDB" id="A0AAF0U1P2"/>
<dbReference type="SUPFAM" id="SSF53098">
    <property type="entry name" value="Ribonuclease H-like"/>
    <property type="match status" value="1"/>
</dbReference>
<dbReference type="InterPro" id="IPR036397">
    <property type="entry name" value="RNaseH_sf"/>
</dbReference>
<feature type="domain" description="Chromo" evidence="2">
    <location>
        <begin position="216"/>
        <end position="266"/>
    </location>
</feature>
<dbReference type="InterPro" id="IPR000953">
    <property type="entry name" value="Chromo/chromo_shadow_dom"/>
</dbReference>
<dbReference type="Gene3D" id="3.30.420.10">
    <property type="entry name" value="Ribonuclease H-like superfamily/Ribonuclease H"/>
    <property type="match status" value="1"/>
</dbReference>
<sequence>MSLGCMVWLLLWLVTYPVFLSSFWQELFTLQGVQLHKSTTFHPQTNGQTEVLNMTLETYLRCFCLDNPLEWLLTCLLLSGGTTQPIIQLSNAPLMKFFMVKSHIFIFPIWAQQRMRDLANMHRFDRQFSVGDWVYLKLQSYRQFSVATRPYKKLVAKYFGPYLIDAKIGEVAYRLLLPADVLIHPTFHVSQLKKCHAVPVVLNHTPVLHMSSPYCPLPEAILERRMIKRGNKVVGQVLVKWLGVDPAQATWEILTELQHRFPSFQP</sequence>
<accession>A0AAF0U1P2</accession>
<dbReference type="SUPFAM" id="SSF54160">
    <property type="entry name" value="Chromo domain-like"/>
    <property type="match status" value="1"/>
</dbReference>
<dbReference type="Pfam" id="PF00385">
    <property type="entry name" value="Chromo"/>
    <property type="match status" value="1"/>
</dbReference>
<dbReference type="Pfam" id="PF24626">
    <property type="entry name" value="SH3_Tf2-1"/>
    <property type="match status" value="1"/>
</dbReference>
<protein>
    <recommendedName>
        <fullName evidence="2">Chromo domain-containing protein</fullName>
    </recommendedName>
</protein>
<dbReference type="InterPro" id="IPR056924">
    <property type="entry name" value="SH3_Tf2-1"/>
</dbReference>
<feature type="signal peptide" evidence="1">
    <location>
        <begin position="1"/>
        <end position="20"/>
    </location>
</feature>
<evidence type="ECO:0000313" key="3">
    <source>
        <dbReference type="EMBL" id="WMV37617.1"/>
    </source>
</evidence>